<keyword evidence="3" id="KW-1185">Reference proteome</keyword>
<dbReference type="RefSeq" id="WP_352150731.1">
    <property type="nucleotide sequence ID" value="NZ_JBEOZY010000091.1"/>
</dbReference>
<protein>
    <submittedName>
        <fullName evidence="2">Uncharacterized protein</fullName>
    </submittedName>
</protein>
<evidence type="ECO:0000256" key="1">
    <source>
        <dbReference type="SAM" id="Phobius"/>
    </source>
</evidence>
<reference evidence="2 3" key="1">
    <citation type="submission" date="2024-06" db="EMBL/GenBank/DDBJ databases">
        <title>The Natural Products Discovery Center: Release of the First 8490 Sequenced Strains for Exploring Actinobacteria Biosynthetic Diversity.</title>
        <authorList>
            <person name="Kalkreuter E."/>
            <person name="Kautsar S.A."/>
            <person name="Yang D."/>
            <person name="Bader C.D."/>
            <person name="Teijaro C.N."/>
            <person name="Fluegel L."/>
            <person name="Davis C.M."/>
            <person name="Simpson J.R."/>
            <person name="Lauterbach L."/>
            <person name="Steele A.D."/>
            <person name="Gui C."/>
            <person name="Meng S."/>
            <person name="Li G."/>
            <person name="Viehrig K."/>
            <person name="Ye F."/>
            <person name="Su P."/>
            <person name="Kiefer A.F."/>
            <person name="Nichols A."/>
            <person name="Cepeda A.J."/>
            <person name="Yan W."/>
            <person name="Fan B."/>
            <person name="Jiang Y."/>
            <person name="Adhikari A."/>
            <person name="Zheng C.-J."/>
            <person name="Schuster L."/>
            <person name="Cowan T.M."/>
            <person name="Smanski M.J."/>
            <person name="Chevrette M.G."/>
            <person name="De Carvalho L.P.S."/>
            <person name="Shen B."/>
        </authorList>
    </citation>
    <scope>NUCLEOTIDE SEQUENCE [LARGE SCALE GENOMIC DNA]</scope>
    <source>
        <strain evidence="2 3">NPDC001615</strain>
    </source>
</reference>
<feature type="transmembrane region" description="Helical" evidence="1">
    <location>
        <begin position="21"/>
        <end position="44"/>
    </location>
</feature>
<keyword evidence="1" id="KW-0472">Membrane</keyword>
<dbReference type="NCBIfam" id="NF046122">
    <property type="entry name" value="morpho_MmpA"/>
    <property type="match status" value="1"/>
</dbReference>
<keyword evidence="1" id="KW-1133">Transmembrane helix</keyword>
<accession>A0ABV1T7W2</accession>
<gene>
    <name evidence="2" type="ORF">ABT188_34575</name>
</gene>
<dbReference type="EMBL" id="JBEOZY010000091">
    <property type="protein sequence ID" value="MER6169602.1"/>
    <property type="molecule type" value="Genomic_DNA"/>
</dbReference>
<evidence type="ECO:0000313" key="2">
    <source>
        <dbReference type="EMBL" id="MER6169602.1"/>
    </source>
</evidence>
<name>A0ABV1T7W2_9ACTN</name>
<dbReference type="Proteomes" id="UP001496720">
    <property type="component" value="Unassembled WGS sequence"/>
</dbReference>
<dbReference type="InterPro" id="IPR059130">
    <property type="entry name" value="MmpA_put"/>
</dbReference>
<organism evidence="2 3">
    <name type="scientific">Streptomyces violaceorubidus</name>
    <dbReference type="NCBI Taxonomy" id="284042"/>
    <lineage>
        <taxon>Bacteria</taxon>
        <taxon>Bacillati</taxon>
        <taxon>Actinomycetota</taxon>
        <taxon>Actinomycetes</taxon>
        <taxon>Kitasatosporales</taxon>
        <taxon>Streptomycetaceae</taxon>
        <taxon>Streptomyces</taxon>
    </lineage>
</organism>
<comment type="caution">
    <text evidence="2">The sequence shown here is derived from an EMBL/GenBank/DDBJ whole genome shotgun (WGS) entry which is preliminary data.</text>
</comment>
<evidence type="ECO:0000313" key="3">
    <source>
        <dbReference type="Proteomes" id="UP001496720"/>
    </source>
</evidence>
<proteinExistence type="predicted"/>
<sequence length="48" mass="4916">MTTHRAPKDPAEPGRPVERAVAAGLVLAVGAALAWIGGMLYTIVGWSG</sequence>
<keyword evidence="1" id="KW-0812">Transmembrane</keyword>